<evidence type="ECO:0000259" key="1">
    <source>
        <dbReference type="PROSITE" id="PS50213"/>
    </source>
</evidence>
<evidence type="ECO:0000313" key="5">
    <source>
        <dbReference type="Proteomes" id="UP000057043"/>
    </source>
</evidence>
<dbReference type="SUPFAM" id="SSF82153">
    <property type="entry name" value="FAS1 domain"/>
    <property type="match status" value="1"/>
</dbReference>
<dbReference type="InterPro" id="IPR000782">
    <property type="entry name" value="FAS1_domain"/>
</dbReference>
<evidence type="ECO:0000313" key="2">
    <source>
        <dbReference type="EMBL" id="KUK43684.1"/>
    </source>
</evidence>
<proteinExistence type="predicted"/>
<dbReference type="GO" id="GO:0005615">
    <property type="term" value="C:extracellular space"/>
    <property type="evidence" value="ECO:0007669"/>
    <property type="project" value="TreeGrafter"/>
</dbReference>
<dbReference type="PANTHER" id="PTHR10900:SF77">
    <property type="entry name" value="FI19380P1"/>
    <property type="match status" value="1"/>
</dbReference>
<evidence type="ECO:0000313" key="4">
    <source>
        <dbReference type="Proteomes" id="UP000053961"/>
    </source>
</evidence>
<sequence>MMKKALIALIFVSMLSIGMSAAEDEEMMTIVETAAIEDNLSTLAAAVDAAGLAETLNGEGPFTVFAPTDEAFASVEIDTNDTDSLANILKYHVVSGEYTEADLMNMTEIETLEGGDLSVEVVDSSMMVGAANVTATNIFCSNGVIHVIDAVLMPFDEELTMEVEEIVEEVVEVIQDIGDDNDTSLI</sequence>
<dbReference type="SMART" id="SM00554">
    <property type="entry name" value="FAS1"/>
    <property type="match status" value="1"/>
</dbReference>
<dbReference type="Gene3D" id="2.30.180.10">
    <property type="entry name" value="FAS1 domain"/>
    <property type="match status" value="1"/>
</dbReference>
<reference evidence="3" key="1">
    <citation type="journal article" date="2015" name="MBio">
        <title>Genome-resolved metagenomic analysis reveals roles for candidate phyla and other microbial community members in biogeochemical transformations in oil reservoirs.</title>
        <authorList>
            <person name="Hu P."/>
            <person name="Tom L."/>
            <person name="Singh A."/>
            <person name="Thomas B.C."/>
            <person name="Baker B.J."/>
            <person name="Piceno Y.M."/>
            <person name="Andersen G.L."/>
            <person name="Banfield J.F."/>
        </authorList>
    </citation>
    <scope>NUCLEOTIDE SEQUENCE [LARGE SCALE GENOMIC DNA]</scope>
    <source>
        <strain evidence="3">56_747</strain>
    </source>
</reference>
<name>A0A101FSQ8_9EURY</name>
<accession>A0A101FSQ8</accession>
<reference evidence="4 5" key="2">
    <citation type="journal article" date="2015" name="MBio">
        <title>Genome-Resolved Metagenomic Analysis Reveals Roles for Candidate Phyla and Other Microbial Community Members in Biogeochemical Transformations in Oil Reservoirs.</title>
        <authorList>
            <person name="Hu P."/>
            <person name="Tom L."/>
            <person name="Singh A."/>
            <person name="Thomas B.C."/>
            <person name="Baker B.J."/>
            <person name="Piceno Y.M."/>
            <person name="Andersen G.L."/>
            <person name="Banfield J.F."/>
        </authorList>
    </citation>
    <scope>NUCLEOTIDE SEQUENCE [LARGE SCALE GENOMIC DNA]</scope>
    <source>
        <strain evidence="2">57_489</strain>
    </source>
</reference>
<dbReference type="EMBL" id="LGFT01000055">
    <property type="protein sequence ID" value="KUK43684.1"/>
    <property type="molecule type" value="Genomic_DNA"/>
</dbReference>
<feature type="domain" description="FAS1" evidence="1">
    <location>
        <begin position="27"/>
        <end position="152"/>
    </location>
</feature>
<gene>
    <name evidence="2" type="ORF">XD72_1951</name>
    <name evidence="3" type="ORF">XE07_2214</name>
</gene>
<dbReference type="PANTHER" id="PTHR10900">
    <property type="entry name" value="PERIOSTIN-RELATED"/>
    <property type="match status" value="1"/>
</dbReference>
<dbReference type="Pfam" id="PF02469">
    <property type="entry name" value="Fasciclin"/>
    <property type="match status" value="1"/>
</dbReference>
<dbReference type="AlphaFoldDB" id="A0A101FSQ8"/>
<dbReference type="EMBL" id="LGHB01000057">
    <property type="protein sequence ID" value="KUK94214.1"/>
    <property type="molecule type" value="Genomic_DNA"/>
</dbReference>
<dbReference type="PATRIC" id="fig|301375.6.peg.595"/>
<evidence type="ECO:0000313" key="3">
    <source>
        <dbReference type="EMBL" id="KUK94214.1"/>
    </source>
</evidence>
<dbReference type="InterPro" id="IPR050904">
    <property type="entry name" value="Adhesion/Biosynth-related"/>
</dbReference>
<dbReference type="InterPro" id="IPR036378">
    <property type="entry name" value="FAS1_dom_sf"/>
</dbReference>
<comment type="caution">
    <text evidence="2">The sequence shown here is derived from an EMBL/GenBank/DDBJ whole genome shotgun (WGS) entry which is preliminary data.</text>
</comment>
<dbReference type="Proteomes" id="UP000057043">
    <property type="component" value="Unassembled WGS sequence"/>
</dbReference>
<dbReference type="PROSITE" id="PS50213">
    <property type="entry name" value="FAS1"/>
    <property type="match status" value="1"/>
</dbReference>
<dbReference type="Proteomes" id="UP000053961">
    <property type="component" value="Unassembled WGS sequence"/>
</dbReference>
<dbReference type="FunFam" id="2.30.180.10:FF:000014">
    <property type="entry name" value="Stabilin 1"/>
    <property type="match status" value="1"/>
</dbReference>
<protein>
    <recommendedName>
        <fullName evidence="1">FAS1 domain-containing protein</fullName>
    </recommendedName>
</protein>
<organism evidence="2 5">
    <name type="scientific">Methanothrix harundinacea</name>
    <dbReference type="NCBI Taxonomy" id="301375"/>
    <lineage>
        <taxon>Archaea</taxon>
        <taxon>Methanobacteriati</taxon>
        <taxon>Methanobacteriota</taxon>
        <taxon>Stenosarchaea group</taxon>
        <taxon>Methanomicrobia</taxon>
        <taxon>Methanotrichales</taxon>
        <taxon>Methanotrichaceae</taxon>
        <taxon>Methanothrix</taxon>
    </lineage>
</organism>